<evidence type="ECO:0000313" key="4">
    <source>
        <dbReference type="Proteomes" id="UP001196413"/>
    </source>
</evidence>
<organism evidence="3 4">
    <name type="scientific">Parelaphostrongylus tenuis</name>
    <name type="common">Meningeal worm</name>
    <dbReference type="NCBI Taxonomy" id="148309"/>
    <lineage>
        <taxon>Eukaryota</taxon>
        <taxon>Metazoa</taxon>
        <taxon>Ecdysozoa</taxon>
        <taxon>Nematoda</taxon>
        <taxon>Chromadorea</taxon>
        <taxon>Rhabditida</taxon>
        <taxon>Rhabditina</taxon>
        <taxon>Rhabditomorpha</taxon>
        <taxon>Strongyloidea</taxon>
        <taxon>Metastrongylidae</taxon>
        <taxon>Parelaphostrongylus</taxon>
    </lineage>
</organism>
<feature type="compositionally biased region" description="Acidic residues" evidence="2">
    <location>
        <begin position="78"/>
        <end position="89"/>
    </location>
</feature>
<dbReference type="EMBL" id="JAHQIW010006092">
    <property type="protein sequence ID" value="KAJ1368145.1"/>
    <property type="molecule type" value="Genomic_DNA"/>
</dbReference>
<reference evidence="3" key="1">
    <citation type="submission" date="2021-06" db="EMBL/GenBank/DDBJ databases">
        <title>Parelaphostrongylus tenuis whole genome reference sequence.</title>
        <authorList>
            <person name="Garwood T.J."/>
            <person name="Larsen P.A."/>
            <person name="Fountain-Jones N.M."/>
            <person name="Garbe J.R."/>
            <person name="Macchietto M.G."/>
            <person name="Kania S.A."/>
            <person name="Gerhold R.W."/>
            <person name="Richards J.E."/>
            <person name="Wolf T.M."/>
        </authorList>
    </citation>
    <scope>NUCLEOTIDE SEQUENCE</scope>
    <source>
        <strain evidence="3">MNPRO001-30</strain>
        <tissue evidence="3">Meninges</tissue>
    </source>
</reference>
<keyword evidence="1" id="KW-0175">Coiled coil</keyword>
<gene>
    <name evidence="3" type="ORF">KIN20_029214</name>
</gene>
<evidence type="ECO:0000256" key="1">
    <source>
        <dbReference type="SAM" id="Coils"/>
    </source>
</evidence>
<protein>
    <submittedName>
        <fullName evidence="3">Uncharacterized protein</fullName>
    </submittedName>
</protein>
<proteinExistence type="predicted"/>
<dbReference type="Proteomes" id="UP001196413">
    <property type="component" value="Unassembled WGS sequence"/>
</dbReference>
<feature type="coiled-coil region" evidence="1">
    <location>
        <begin position="158"/>
        <end position="189"/>
    </location>
</feature>
<evidence type="ECO:0000313" key="3">
    <source>
        <dbReference type="EMBL" id="KAJ1368145.1"/>
    </source>
</evidence>
<sequence length="206" mass="24474">MHLTLCSCFQSLRRENYIVVWSNLIYKRYTKYPNHTYKELYFALYGVKGTKAERELQRMDTIEMKEKERSMLKSEIDSSSDEDDGNEIDDLDYQDGITTMCGPGRVIPEVIAQEEAECRKYVYVGQAADSQADLQLMLDILAPNYTNTYDVLDEKKRERRAKRDRKALTQRLRRRRREELRELARQERRYIAVFFCHCIDGATVRQ</sequence>
<keyword evidence="4" id="KW-1185">Reference proteome</keyword>
<comment type="caution">
    <text evidence="3">The sequence shown here is derived from an EMBL/GenBank/DDBJ whole genome shotgun (WGS) entry which is preliminary data.</text>
</comment>
<evidence type="ECO:0000256" key="2">
    <source>
        <dbReference type="SAM" id="MobiDB-lite"/>
    </source>
</evidence>
<accession>A0AAD5R216</accession>
<feature type="compositionally biased region" description="Basic and acidic residues" evidence="2">
    <location>
        <begin position="67"/>
        <end position="76"/>
    </location>
</feature>
<dbReference type="AlphaFoldDB" id="A0AAD5R216"/>
<name>A0AAD5R216_PARTN</name>
<feature type="region of interest" description="Disordered" evidence="2">
    <location>
        <begin position="67"/>
        <end position="89"/>
    </location>
</feature>